<dbReference type="EMBL" id="FOIU01000001">
    <property type="protein sequence ID" value="SEW05264.1"/>
    <property type="molecule type" value="Genomic_DNA"/>
</dbReference>
<proteinExistence type="predicted"/>
<protein>
    <recommendedName>
        <fullName evidence="4">C1q domain-containing protein</fullName>
    </recommendedName>
</protein>
<dbReference type="STRING" id="356305.SAMN05421841_0809"/>
<evidence type="ECO:0000313" key="3">
    <source>
        <dbReference type="Proteomes" id="UP000199469"/>
    </source>
</evidence>
<dbReference type="OrthoDB" id="1248938at2"/>
<dbReference type="RefSeq" id="WP_089790749.1">
    <property type="nucleotide sequence ID" value="NZ_FOIU01000001.1"/>
</dbReference>
<evidence type="ECO:0008006" key="4">
    <source>
        <dbReference type="Google" id="ProtNLM"/>
    </source>
</evidence>
<dbReference type="AlphaFoldDB" id="A0A1I0NUM3"/>
<evidence type="ECO:0000313" key="2">
    <source>
        <dbReference type="EMBL" id="SEW05264.1"/>
    </source>
</evidence>
<feature type="signal peptide" evidence="1">
    <location>
        <begin position="1"/>
        <end position="16"/>
    </location>
</feature>
<evidence type="ECO:0000256" key="1">
    <source>
        <dbReference type="SAM" id="SignalP"/>
    </source>
</evidence>
<keyword evidence="3" id="KW-1185">Reference proteome</keyword>
<name>A0A1I0NUM3_9FLAO</name>
<organism evidence="2 3">
    <name type="scientific">Chryseobacterium wanjuense</name>
    <dbReference type="NCBI Taxonomy" id="356305"/>
    <lineage>
        <taxon>Bacteria</taxon>
        <taxon>Pseudomonadati</taxon>
        <taxon>Bacteroidota</taxon>
        <taxon>Flavobacteriia</taxon>
        <taxon>Flavobacteriales</taxon>
        <taxon>Weeksellaceae</taxon>
        <taxon>Chryseobacterium group</taxon>
        <taxon>Chryseobacterium</taxon>
    </lineage>
</organism>
<accession>A0A1I0NUM3</accession>
<sequence>MKKLLLPFLIPCGVFAQVGINTPTPSATFDVAAKNATGTTTAVDGILIPRVDRQRAQNMTGITPSTLIFVNDITTGTQTGSAINIDNPGFYFFNGTDWVKLNTNIYNSDGTLTGNRTVTQAGNTLAFNGTATNAFSVNGTTFSVDAANNRVGIGTDTPTAKMEIASGTDGSSGLKFSNINNTTPPVSNTSPLGIDANGNVVVQSSLTTSFRSFNINASTPTSSSVAIGSLEFRYPSTTCTNTDSYVQVRTTTGTNNTGIIHGIYRTAQNGSGFINSVPLTITPTFANIGAGIPANANPALIPINCGQDGHAQFTFFSYIDKTFYRVSFHIADGDSLGFGALGYIFVEFQR</sequence>
<feature type="chain" id="PRO_5011703960" description="C1q domain-containing protein" evidence="1">
    <location>
        <begin position="17"/>
        <end position="350"/>
    </location>
</feature>
<gene>
    <name evidence="2" type="ORF">SAMN05421841_0809</name>
</gene>
<keyword evidence="1" id="KW-0732">Signal</keyword>
<reference evidence="3" key="1">
    <citation type="submission" date="2016-10" db="EMBL/GenBank/DDBJ databases">
        <authorList>
            <person name="Varghese N."/>
            <person name="Submissions S."/>
        </authorList>
    </citation>
    <scope>NUCLEOTIDE SEQUENCE [LARGE SCALE GENOMIC DNA]</scope>
    <source>
        <strain evidence="3">DSM 17724</strain>
    </source>
</reference>
<dbReference type="Proteomes" id="UP000199469">
    <property type="component" value="Unassembled WGS sequence"/>
</dbReference>